<dbReference type="Gene3D" id="2.30.42.10">
    <property type="match status" value="1"/>
</dbReference>
<evidence type="ECO:0000256" key="4">
    <source>
        <dbReference type="SAM" id="MobiDB-lite"/>
    </source>
</evidence>
<feature type="region of interest" description="Disordered" evidence="4">
    <location>
        <begin position="1"/>
        <end position="160"/>
    </location>
</feature>
<evidence type="ECO:0000313" key="7">
    <source>
        <dbReference type="EMBL" id="MBK6089616.1"/>
    </source>
</evidence>
<feature type="domain" description="PDZ" evidence="6">
    <location>
        <begin position="439"/>
        <end position="516"/>
    </location>
</feature>
<keyword evidence="8" id="KW-1185">Reference proteome</keyword>
<comment type="similarity">
    <text evidence="1">Belongs to the peptidase S1C family.</text>
</comment>
<feature type="region of interest" description="Disordered" evidence="4">
    <location>
        <begin position="521"/>
        <end position="563"/>
    </location>
</feature>
<comment type="caution">
    <text evidence="7">The sequence shown here is derived from an EMBL/GenBank/DDBJ whole genome shotgun (WGS) entry which is preliminary data.</text>
</comment>
<dbReference type="PROSITE" id="PS50106">
    <property type="entry name" value="PDZ"/>
    <property type="match status" value="1"/>
</dbReference>
<feature type="compositionally biased region" description="Polar residues" evidence="4">
    <location>
        <begin position="118"/>
        <end position="145"/>
    </location>
</feature>
<evidence type="ECO:0000256" key="1">
    <source>
        <dbReference type="ARBA" id="ARBA00010541"/>
    </source>
</evidence>
<keyword evidence="2" id="KW-0645">Protease</keyword>
<feature type="compositionally biased region" description="Polar residues" evidence="4">
    <location>
        <begin position="98"/>
        <end position="110"/>
    </location>
</feature>
<sequence length="563" mass="60086">MSDNQYENLHFPEDNEKTELLHETPRQAAESDHAAVPDPVHRSEPIQQPVDPQEQRPYHNPYVDRGNYQQPVQPRQDAYQNPYRAAGTPSYSRPEPTPASTPSQPNQNPNDGFYHYNTRATENSRNIYSGVSDTPQKPVNNWSTTNSADSGNKKDKKSGGGMSKGSIALLLIICIIVSGLTGFGGSILAQKINASKYESNDTGTMVIHKVNTEKEDAENTVDKSTETITNEVADTVVEITTEVMQTSTFYGQYIAQGAGSGVIISKDGYIVTNNHVISGASSIKVTTRGGDSYDAKLVGTDAKVDIALLKIEASDLPVAVFGDSSKLAVGAKAVIIGNPLGTLGGSVTEGIISALDRSIVIDGKTMHLMQTDAAVNPGNSGGGMFDGQGTLAGIVVAKSSSEEIDNIGFVIPINDVIEIIDDLKDYGYVRGRADTGMTFIDLSNSMFAWYYYGTSQAGVYINSVENGSNAAKAGFAKGDRVVSLDGKEVSKADDITTVINDKSAGDKVTFEIDRGGSKKTIELTLDEDVPDQNNTNSSSSQSNNNNGNDGSQGSNPFGMFGNR</sequence>
<feature type="compositionally biased region" description="Basic and acidic residues" evidence="4">
    <location>
        <begin position="10"/>
        <end position="44"/>
    </location>
</feature>
<dbReference type="PANTHER" id="PTHR43343:SF3">
    <property type="entry name" value="PROTEASE DO-LIKE 8, CHLOROPLASTIC"/>
    <property type="match status" value="1"/>
</dbReference>
<dbReference type="InterPro" id="IPR001940">
    <property type="entry name" value="Peptidase_S1C"/>
</dbReference>
<dbReference type="GO" id="GO:0004252">
    <property type="term" value="F:serine-type endopeptidase activity"/>
    <property type="evidence" value="ECO:0007669"/>
    <property type="project" value="InterPro"/>
</dbReference>
<organism evidence="7 8">
    <name type="scientific">Ruminococcus difficilis</name>
    <dbReference type="NCBI Taxonomy" id="2763069"/>
    <lineage>
        <taxon>Bacteria</taxon>
        <taxon>Bacillati</taxon>
        <taxon>Bacillota</taxon>
        <taxon>Clostridia</taxon>
        <taxon>Eubacteriales</taxon>
        <taxon>Oscillospiraceae</taxon>
        <taxon>Ruminococcus</taxon>
    </lineage>
</organism>
<dbReference type="InterPro" id="IPR001478">
    <property type="entry name" value="PDZ"/>
</dbReference>
<evidence type="ECO:0000256" key="3">
    <source>
        <dbReference type="ARBA" id="ARBA00022801"/>
    </source>
</evidence>
<evidence type="ECO:0000313" key="8">
    <source>
        <dbReference type="Proteomes" id="UP000633365"/>
    </source>
</evidence>
<dbReference type="SMART" id="SM00228">
    <property type="entry name" value="PDZ"/>
    <property type="match status" value="1"/>
</dbReference>
<evidence type="ECO:0000256" key="5">
    <source>
        <dbReference type="SAM" id="Phobius"/>
    </source>
</evidence>
<dbReference type="InterPro" id="IPR009003">
    <property type="entry name" value="Peptidase_S1_PA"/>
</dbReference>
<feature type="compositionally biased region" description="Low complexity" evidence="4">
    <location>
        <begin position="532"/>
        <end position="555"/>
    </location>
</feature>
<dbReference type="EMBL" id="JAEQMG010000145">
    <property type="protein sequence ID" value="MBK6089616.1"/>
    <property type="molecule type" value="Genomic_DNA"/>
</dbReference>
<dbReference type="PRINTS" id="PR00834">
    <property type="entry name" value="PROTEASES2C"/>
</dbReference>
<dbReference type="Gene3D" id="2.40.10.10">
    <property type="entry name" value="Trypsin-like serine proteases"/>
    <property type="match status" value="2"/>
</dbReference>
<reference evidence="7" key="1">
    <citation type="submission" date="2021-01" db="EMBL/GenBank/DDBJ databases">
        <title>Genome public.</title>
        <authorList>
            <person name="Liu C."/>
            <person name="Sun Q."/>
        </authorList>
    </citation>
    <scope>NUCLEOTIDE SEQUENCE</scope>
    <source>
        <strain evidence="7">M6</strain>
    </source>
</reference>
<keyword evidence="5" id="KW-0472">Membrane</keyword>
<dbReference type="InterPro" id="IPR036034">
    <property type="entry name" value="PDZ_sf"/>
</dbReference>
<dbReference type="PANTHER" id="PTHR43343">
    <property type="entry name" value="PEPTIDASE S12"/>
    <property type="match status" value="1"/>
</dbReference>
<protein>
    <submittedName>
        <fullName evidence="7">Trypsin-like peptidase domain-containing protein</fullName>
    </submittedName>
</protein>
<accession>A0A934WTI9</accession>
<evidence type="ECO:0000259" key="6">
    <source>
        <dbReference type="PROSITE" id="PS50106"/>
    </source>
</evidence>
<dbReference type="Pfam" id="PF13180">
    <property type="entry name" value="PDZ_2"/>
    <property type="match status" value="1"/>
</dbReference>
<keyword evidence="3" id="KW-0378">Hydrolase</keyword>
<dbReference type="InterPro" id="IPR043504">
    <property type="entry name" value="Peptidase_S1_PA_chymotrypsin"/>
</dbReference>
<proteinExistence type="inferred from homology"/>
<gene>
    <name evidence="7" type="ORF">JKK62_13365</name>
</gene>
<name>A0A934WTI9_9FIRM</name>
<keyword evidence="5" id="KW-1133">Transmembrane helix</keyword>
<evidence type="ECO:0000256" key="2">
    <source>
        <dbReference type="ARBA" id="ARBA00022670"/>
    </source>
</evidence>
<dbReference type="SUPFAM" id="SSF50156">
    <property type="entry name" value="PDZ domain-like"/>
    <property type="match status" value="1"/>
</dbReference>
<feature type="transmembrane region" description="Helical" evidence="5">
    <location>
        <begin position="167"/>
        <end position="189"/>
    </location>
</feature>
<dbReference type="AlphaFoldDB" id="A0A934WTI9"/>
<dbReference type="GO" id="GO:0006508">
    <property type="term" value="P:proteolysis"/>
    <property type="evidence" value="ECO:0007669"/>
    <property type="project" value="UniProtKB-KW"/>
</dbReference>
<dbReference type="InterPro" id="IPR051201">
    <property type="entry name" value="Chloro_Bact_Ser_Proteases"/>
</dbReference>
<keyword evidence="5" id="KW-0812">Transmembrane</keyword>
<dbReference type="RefSeq" id="WP_201428325.1">
    <property type="nucleotide sequence ID" value="NZ_JAEQMG010000145.1"/>
</dbReference>
<dbReference type="SUPFAM" id="SSF50494">
    <property type="entry name" value="Trypsin-like serine proteases"/>
    <property type="match status" value="1"/>
</dbReference>
<dbReference type="Proteomes" id="UP000633365">
    <property type="component" value="Unassembled WGS sequence"/>
</dbReference>
<dbReference type="Pfam" id="PF13365">
    <property type="entry name" value="Trypsin_2"/>
    <property type="match status" value="1"/>
</dbReference>